<evidence type="ECO:0000313" key="1">
    <source>
        <dbReference type="EMBL" id="KAH7971576.1"/>
    </source>
</evidence>
<keyword evidence="2" id="KW-1185">Reference proteome</keyword>
<reference evidence="1" key="1">
    <citation type="journal article" date="2020" name="Cell">
        <title>Large-Scale Comparative Analyses of Tick Genomes Elucidate Their Genetic Diversity and Vector Capacities.</title>
        <authorList>
            <consortium name="Tick Genome and Microbiome Consortium (TIGMIC)"/>
            <person name="Jia N."/>
            <person name="Wang J."/>
            <person name="Shi W."/>
            <person name="Du L."/>
            <person name="Sun Y."/>
            <person name="Zhan W."/>
            <person name="Jiang J.F."/>
            <person name="Wang Q."/>
            <person name="Zhang B."/>
            <person name="Ji P."/>
            <person name="Bell-Sakyi L."/>
            <person name="Cui X.M."/>
            <person name="Yuan T.T."/>
            <person name="Jiang B.G."/>
            <person name="Yang W.F."/>
            <person name="Lam T.T."/>
            <person name="Chang Q.C."/>
            <person name="Ding S.J."/>
            <person name="Wang X.J."/>
            <person name="Zhu J.G."/>
            <person name="Ruan X.D."/>
            <person name="Zhao L."/>
            <person name="Wei J.T."/>
            <person name="Ye R.Z."/>
            <person name="Que T.C."/>
            <person name="Du C.H."/>
            <person name="Zhou Y.H."/>
            <person name="Cheng J.X."/>
            <person name="Dai P.F."/>
            <person name="Guo W.B."/>
            <person name="Han X.H."/>
            <person name="Huang E.J."/>
            <person name="Li L.F."/>
            <person name="Wei W."/>
            <person name="Gao Y.C."/>
            <person name="Liu J.Z."/>
            <person name="Shao H.Z."/>
            <person name="Wang X."/>
            <person name="Wang C.C."/>
            <person name="Yang T.C."/>
            <person name="Huo Q.B."/>
            <person name="Li W."/>
            <person name="Chen H.Y."/>
            <person name="Chen S.E."/>
            <person name="Zhou L.G."/>
            <person name="Ni X.B."/>
            <person name="Tian J.H."/>
            <person name="Sheng Y."/>
            <person name="Liu T."/>
            <person name="Pan Y.S."/>
            <person name="Xia L.Y."/>
            <person name="Li J."/>
            <person name="Zhao F."/>
            <person name="Cao W.C."/>
        </authorList>
    </citation>
    <scope>NUCLEOTIDE SEQUENCE</scope>
    <source>
        <strain evidence="1">Rmic-2018</strain>
    </source>
</reference>
<organism evidence="1 2">
    <name type="scientific">Rhipicephalus microplus</name>
    <name type="common">Cattle tick</name>
    <name type="synonym">Boophilus microplus</name>
    <dbReference type="NCBI Taxonomy" id="6941"/>
    <lineage>
        <taxon>Eukaryota</taxon>
        <taxon>Metazoa</taxon>
        <taxon>Ecdysozoa</taxon>
        <taxon>Arthropoda</taxon>
        <taxon>Chelicerata</taxon>
        <taxon>Arachnida</taxon>
        <taxon>Acari</taxon>
        <taxon>Parasitiformes</taxon>
        <taxon>Ixodida</taxon>
        <taxon>Ixodoidea</taxon>
        <taxon>Ixodidae</taxon>
        <taxon>Rhipicephalinae</taxon>
        <taxon>Rhipicephalus</taxon>
        <taxon>Boophilus</taxon>
    </lineage>
</organism>
<dbReference type="AlphaFoldDB" id="A0A9J6D160"/>
<comment type="caution">
    <text evidence="1">The sequence shown here is derived from an EMBL/GenBank/DDBJ whole genome shotgun (WGS) entry which is preliminary data.</text>
</comment>
<gene>
    <name evidence="1" type="ORF">HPB51_027081</name>
</gene>
<name>A0A9J6D160_RHIMP</name>
<accession>A0A9J6D160</accession>
<sequence length="293" mass="31974">MGELLETYLAAMRPVLPAVPLPLSTEKPLAINTGLGGLSKRRSLFCAIKQESFSKLEEELAGRLIAYTNGSVIQDAGSATTSCEIPALGCTVSCRLSFSACSITAETAGFHLAVDLLAENSPTCPVAFACDSRSVAAWASWYDMTIVIAREQNDDTETRRTRRVFRVLFSRYNYRRDLRAALLAMAKPEQIGFGTQLLVTKLNVLLTSGADISLNGVLSQVGVYGNEQEGALTKEAHHPAVYVCRAAVASHFSRLTLRRLLLLCHPDYCVARVKPPTRPPVQGFTKRNRSLPL</sequence>
<dbReference type="Proteomes" id="UP000821866">
    <property type="component" value="Unassembled WGS sequence"/>
</dbReference>
<dbReference type="EMBL" id="JABSTU010003317">
    <property type="protein sequence ID" value="KAH7971576.1"/>
    <property type="molecule type" value="Genomic_DNA"/>
</dbReference>
<proteinExistence type="predicted"/>
<dbReference type="VEuPathDB" id="VectorBase:LOC119164243"/>
<evidence type="ECO:0000313" key="2">
    <source>
        <dbReference type="Proteomes" id="UP000821866"/>
    </source>
</evidence>
<evidence type="ECO:0008006" key="3">
    <source>
        <dbReference type="Google" id="ProtNLM"/>
    </source>
</evidence>
<reference evidence="1" key="2">
    <citation type="submission" date="2021-09" db="EMBL/GenBank/DDBJ databases">
        <authorList>
            <person name="Jia N."/>
            <person name="Wang J."/>
            <person name="Shi W."/>
            <person name="Du L."/>
            <person name="Sun Y."/>
            <person name="Zhan W."/>
            <person name="Jiang J."/>
            <person name="Wang Q."/>
            <person name="Zhang B."/>
            <person name="Ji P."/>
            <person name="Sakyi L.B."/>
            <person name="Cui X."/>
            <person name="Yuan T."/>
            <person name="Jiang B."/>
            <person name="Yang W."/>
            <person name="Lam T.T.-Y."/>
            <person name="Chang Q."/>
            <person name="Ding S."/>
            <person name="Wang X."/>
            <person name="Zhu J."/>
            <person name="Ruan X."/>
            <person name="Zhao L."/>
            <person name="Wei J."/>
            <person name="Que T."/>
            <person name="Du C."/>
            <person name="Cheng J."/>
            <person name="Dai P."/>
            <person name="Han X."/>
            <person name="Huang E."/>
            <person name="Gao Y."/>
            <person name="Liu J."/>
            <person name="Shao H."/>
            <person name="Ye R."/>
            <person name="Li L."/>
            <person name="Wei W."/>
            <person name="Wang X."/>
            <person name="Wang C."/>
            <person name="Huo Q."/>
            <person name="Li W."/>
            <person name="Guo W."/>
            <person name="Chen H."/>
            <person name="Chen S."/>
            <person name="Zhou L."/>
            <person name="Zhou L."/>
            <person name="Ni X."/>
            <person name="Tian J."/>
            <person name="Zhou Y."/>
            <person name="Sheng Y."/>
            <person name="Liu T."/>
            <person name="Pan Y."/>
            <person name="Xia L."/>
            <person name="Li J."/>
            <person name="Zhao F."/>
            <person name="Cao W."/>
        </authorList>
    </citation>
    <scope>NUCLEOTIDE SEQUENCE</scope>
    <source>
        <strain evidence="1">Rmic-2018</strain>
        <tissue evidence="1">Larvae</tissue>
    </source>
</reference>
<protein>
    <recommendedName>
        <fullName evidence="3">Tick transposon</fullName>
    </recommendedName>
</protein>